<evidence type="ECO:0000313" key="4">
    <source>
        <dbReference type="EMBL" id="KAE9267314.1"/>
    </source>
</evidence>
<evidence type="ECO:0000313" key="7">
    <source>
        <dbReference type="Proteomes" id="UP000435112"/>
    </source>
</evidence>
<gene>
    <name evidence="2" type="ORF">PR001_g29324</name>
    <name evidence="3" type="ORF">PR002_g22730</name>
    <name evidence="4" type="ORF">PR003_g31820</name>
</gene>
<dbReference type="Proteomes" id="UP000434957">
    <property type="component" value="Unassembled WGS sequence"/>
</dbReference>
<protein>
    <recommendedName>
        <fullName evidence="1">Chromo domain-containing protein</fullName>
    </recommendedName>
</protein>
<dbReference type="AlphaFoldDB" id="A0A6A3H204"/>
<dbReference type="InterPro" id="IPR000953">
    <property type="entry name" value="Chromo/chromo_shadow_dom"/>
</dbReference>
<name>A0A6A3H204_9STRA</name>
<reference evidence="5 7" key="1">
    <citation type="submission" date="2018-09" db="EMBL/GenBank/DDBJ databases">
        <title>Genomic investigation of the strawberry pathogen Phytophthora fragariae indicates pathogenicity is determined by transcriptional variation in three key races.</title>
        <authorList>
            <person name="Adams T.M."/>
            <person name="Armitage A.D."/>
            <person name="Sobczyk M.K."/>
            <person name="Bates H.J."/>
            <person name="Dunwell J.M."/>
            <person name="Nellist C.F."/>
            <person name="Harrison R.J."/>
        </authorList>
    </citation>
    <scope>NUCLEOTIDE SEQUENCE [LARGE SCALE GENOMIC DNA]</scope>
    <source>
        <strain evidence="2 5">SCRP249</strain>
        <strain evidence="3 7">SCRP324</strain>
        <strain evidence="4 6">SCRP333</strain>
    </source>
</reference>
<organism evidence="2 5">
    <name type="scientific">Phytophthora rubi</name>
    <dbReference type="NCBI Taxonomy" id="129364"/>
    <lineage>
        <taxon>Eukaryota</taxon>
        <taxon>Sar</taxon>
        <taxon>Stramenopiles</taxon>
        <taxon>Oomycota</taxon>
        <taxon>Peronosporomycetes</taxon>
        <taxon>Peronosporales</taxon>
        <taxon>Peronosporaceae</taxon>
        <taxon>Phytophthora</taxon>
    </lineage>
</organism>
<evidence type="ECO:0000313" key="6">
    <source>
        <dbReference type="Proteomes" id="UP000434957"/>
    </source>
</evidence>
<comment type="caution">
    <text evidence="2">The sequence shown here is derived from an EMBL/GenBank/DDBJ whole genome shotgun (WGS) entry which is preliminary data.</text>
</comment>
<dbReference type="OrthoDB" id="10418978at2759"/>
<sequence>MIPEVKVIDVADRQQDLQENRVTDPDPTAITGADATTDLEQAIRDTDDVLAKDENRVNADDNETLIDADRHDRLKPTMKREQEGSRSAEILNERRSTVPDRPKNVLKEGEVDQPNFDEIWLPEDSWVPDRGESEYKVGKITDMRTGRRTRYGRSYRECVANWKGYDATDWIDDTDLNCEALMHEFLRDRSYQKQFDMLQFREEE</sequence>
<proteinExistence type="predicted"/>
<dbReference type="InterPro" id="IPR016197">
    <property type="entry name" value="Chromo-like_dom_sf"/>
</dbReference>
<dbReference type="SUPFAM" id="SSF54160">
    <property type="entry name" value="Chromo domain-like"/>
    <property type="match status" value="1"/>
</dbReference>
<dbReference type="EMBL" id="QXFT01007035">
    <property type="protein sequence ID" value="KAE9267314.1"/>
    <property type="molecule type" value="Genomic_DNA"/>
</dbReference>
<dbReference type="Gene3D" id="2.40.50.40">
    <property type="match status" value="1"/>
</dbReference>
<dbReference type="PROSITE" id="PS50013">
    <property type="entry name" value="CHROMO_2"/>
    <property type="match status" value="1"/>
</dbReference>
<dbReference type="EMBL" id="QXFU01002486">
    <property type="protein sequence ID" value="KAE8985138.1"/>
    <property type="molecule type" value="Genomic_DNA"/>
</dbReference>
<evidence type="ECO:0000313" key="5">
    <source>
        <dbReference type="Proteomes" id="UP000429607"/>
    </source>
</evidence>
<evidence type="ECO:0000313" key="2">
    <source>
        <dbReference type="EMBL" id="KAE8963599.1"/>
    </source>
</evidence>
<dbReference type="EMBL" id="QXFV01005790">
    <property type="protein sequence ID" value="KAE8963599.1"/>
    <property type="molecule type" value="Genomic_DNA"/>
</dbReference>
<keyword evidence="6" id="KW-1185">Reference proteome</keyword>
<dbReference type="Proteomes" id="UP000435112">
    <property type="component" value="Unassembled WGS sequence"/>
</dbReference>
<feature type="domain" description="Chromo" evidence="1">
    <location>
        <begin position="135"/>
        <end position="197"/>
    </location>
</feature>
<evidence type="ECO:0000259" key="1">
    <source>
        <dbReference type="PROSITE" id="PS50013"/>
    </source>
</evidence>
<evidence type="ECO:0000313" key="3">
    <source>
        <dbReference type="EMBL" id="KAE8985138.1"/>
    </source>
</evidence>
<accession>A0A6A3H204</accession>
<dbReference type="Proteomes" id="UP000429607">
    <property type="component" value="Unassembled WGS sequence"/>
</dbReference>